<keyword evidence="4" id="KW-1185">Reference proteome</keyword>
<feature type="transmembrane region" description="Helical" evidence="2">
    <location>
        <begin position="12"/>
        <end position="32"/>
    </location>
</feature>
<protein>
    <submittedName>
        <fullName evidence="3">Uncharacterized protein</fullName>
    </submittedName>
</protein>
<keyword evidence="2" id="KW-1133">Transmembrane helix</keyword>
<feature type="region of interest" description="Disordered" evidence="1">
    <location>
        <begin position="134"/>
        <end position="155"/>
    </location>
</feature>
<keyword evidence="2" id="KW-0472">Membrane</keyword>
<dbReference type="AlphaFoldDB" id="A0A3P7PQM8"/>
<sequence length="155" mass="18110">MGDIDRALTISFIMMLIGVLTALWNIFVFVMAERAKKASKESEIKASEYAERANEYYKVTARYYEKELERQDIELRRMVEQEKKKSDYDKKMNILKIIDMEGIMTTSRVAKVVEMDINETFDILLELLMHDRTIGSGGSPDKNNPDTNVWTKKKR</sequence>
<accession>A0A3P7PQM8</accession>
<evidence type="ECO:0000256" key="1">
    <source>
        <dbReference type="SAM" id="MobiDB-lite"/>
    </source>
</evidence>
<evidence type="ECO:0000313" key="3">
    <source>
        <dbReference type="EMBL" id="VDN46677.1"/>
    </source>
</evidence>
<keyword evidence="2" id="KW-0812">Transmembrane</keyword>
<evidence type="ECO:0000256" key="2">
    <source>
        <dbReference type="SAM" id="Phobius"/>
    </source>
</evidence>
<dbReference type="KEGG" id="cbar:PATL70BA_0806"/>
<organism evidence="3 4">
    <name type="scientific">Petrocella atlantisensis</name>
    <dbReference type="NCBI Taxonomy" id="2173034"/>
    <lineage>
        <taxon>Bacteria</taxon>
        <taxon>Bacillati</taxon>
        <taxon>Bacillota</taxon>
        <taxon>Clostridia</taxon>
        <taxon>Lachnospirales</taxon>
        <taxon>Vallitaleaceae</taxon>
        <taxon>Petrocella</taxon>
    </lineage>
</organism>
<proteinExistence type="predicted"/>
<evidence type="ECO:0000313" key="4">
    <source>
        <dbReference type="Proteomes" id="UP000279029"/>
    </source>
</evidence>
<dbReference type="EMBL" id="LR130778">
    <property type="protein sequence ID" value="VDN46677.1"/>
    <property type="molecule type" value="Genomic_DNA"/>
</dbReference>
<name>A0A3P7PQM8_9FIRM</name>
<feature type="compositionally biased region" description="Polar residues" evidence="1">
    <location>
        <begin position="141"/>
        <end position="155"/>
    </location>
</feature>
<gene>
    <name evidence="3" type="ORF">PATL70BA_0806</name>
</gene>
<reference evidence="3 4" key="1">
    <citation type="submission" date="2018-09" db="EMBL/GenBank/DDBJ databases">
        <authorList>
            <person name="Postec A."/>
        </authorList>
    </citation>
    <scope>NUCLEOTIDE SEQUENCE [LARGE SCALE GENOMIC DNA]</scope>
    <source>
        <strain evidence="3">70B-A</strain>
    </source>
</reference>
<dbReference type="Proteomes" id="UP000279029">
    <property type="component" value="Chromosome"/>
</dbReference>
<dbReference type="RefSeq" id="WP_125136145.1">
    <property type="nucleotide sequence ID" value="NZ_LR130778.1"/>
</dbReference>